<evidence type="ECO:0008006" key="3">
    <source>
        <dbReference type="Google" id="ProtNLM"/>
    </source>
</evidence>
<gene>
    <name evidence="1" type="ORF">HYG85_13310</name>
</gene>
<evidence type="ECO:0000313" key="2">
    <source>
        <dbReference type="Proteomes" id="UP000677305"/>
    </source>
</evidence>
<sequence length="343" mass="40659">MENKLSIDSTKNKESFNYVNCFEKPLGLILGNHDEKIKNSFFLLLKLMQCYNIECFDDSSIFYTIEYNEALAYIFEDMLNIQMNIQKTHRANLNNVIKNNIDNGRYALVPGNLKVYPGSEYYEEYDWKHLILVNGYNDEEKIYYVCDNTHEEGNDGSQYIHGTIDYELLEKLFESAVDSFDISSVWSLDIEENAGSYSEKEMLMNVLDLYLYNRSEQPYMEIDLMNTVQDKIQAGERIKTNCEGEEILKSMEFILLRTIRYKEFFYQEMVTKLRTLDFDENIINKIENVSLKITEFWMKIANSVLINYHLMQKFDMDDQIIRVMAKEKEMFRLLDRVKGELDS</sequence>
<name>A0A8J8MBC8_9FIRM</name>
<accession>A0A8J8MBC8</accession>
<reference evidence="1 2" key="1">
    <citation type="submission" date="2020-07" db="EMBL/GenBank/DDBJ databases">
        <title>Vallitalea guaymasensis genome.</title>
        <authorList>
            <person name="Postec A."/>
        </authorList>
    </citation>
    <scope>NUCLEOTIDE SEQUENCE [LARGE SCALE GENOMIC DNA]</scope>
    <source>
        <strain evidence="1 2">Ra1766G1</strain>
    </source>
</reference>
<dbReference type="AlphaFoldDB" id="A0A8J8MBC8"/>
<dbReference type="Proteomes" id="UP000677305">
    <property type="component" value="Chromosome"/>
</dbReference>
<organism evidence="1 2">
    <name type="scientific">Vallitalea guaymasensis</name>
    <dbReference type="NCBI Taxonomy" id="1185412"/>
    <lineage>
        <taxon>Bacteria</taxon>
        <taxon>Bacillati</taxon>
        <taxon>Bacillota</taxon>
        <taxon>Clostridia</taxon>
        <taxon>Lachnospirales</taxon>
        <taxon>Vallitaleaceae</taxon>
        <taxon>Vallitalea</taxon>
    </lineage>
</organism>
<dbReference type="RefSeq" id="WP_212690088.1">
    <property type="nucleotide sequence ID" value="NZ_CP058561.1"/>
</dbReference>
<protein>
    <recommendedName>
        <fullName evidence="3">Butirosin biosynthesis protein H N-terminal domain-containing protein</fullName>
    </recommendedName>
</protein>
<proteinExistence type="predicted"/>
<dbReference type="EMBL" id="CP058561">
    <property type="protein sequence ID" value="QUH29834.1"/>
    <property type="molecule type" value="Genomic_DNA"/>
</dbReference>
<dbReference type="KEGG" id="vgu:HYG85_13310"/>
<keyword evidence="2" id="KW-1185">Reference proteome</keyword>
<evidence type="ECO:0000313" key="1">
    <source>
        <dbReference type="EMBL" id="QUH29834.1"/>
    </source>
</evidence>